<dbReference type="AlphaFoldDB" id="A0A376CXH4"/>
<dbReference type="EMBL" id="UFXP01000001">
    <property type="protein sequence ID" value="STC76765.1"/>
    <property type="molecule type" value="Genomic_DNA"/>
</dbReference>
<reference evidence="1 2" key="1">
    <citation type="submission" date="2018-06" db="EMBL/GenBank/DDBJ databases">
        <authorList>
            <consortium name="Pathogen Informatics"/>
            <person name="Doyle S."/>
        </authorList>
    </citation>
    <scope>NUCLEOTIDE SEQUENCE [LARGE SCALE GENOMIC DNA]</scope>
    <source>
        <strain evidence="1 2">NCTC10289</strain>
    </source>
</reference>
<name>A0A376CXH4_9CORY</name>
<proteinExistence type="predicted"/>
<gene>
    <name evidence="1" type="ORF">NCTC10289_01060</name>
</gene>
<dbReference type="RefSeq" id="WP_115021628.1">
    <property type="nucleotide sequence ID" value="NZ_CP069533.1"/>
</dbReference>
<dbReference type="Proteomes" id="UP000254287">
    <property type="component" value="Unassembled WGS sequence"/>
</dbReference>
<organism evidence="1 2">
    <name type="scientific">Corynebacterium minutissimum</name>
    <dbReference type="NCBI Taxonomy" id="38301"/>
    <lineage>
        <taxon>Bacteria</taxon>
        <taxon>Bacillati</taxon>
        <taxon>Actinomycetota</taxon>
        <taxon>Actinomycetes</taxon>
        <taxon>Mycobacteriales</taxon>
        <taxon>Corynebacteriaceae</taxon>
        <taxon>Corynebacterium</taxon>
    </lineage>
</organism>
<protein>
    <submittedName>
        <fullName evidence="1">Uncharacterized protein</fullName>
    </submittedName>
</protein>
<evidence type="ECO:0000313" key="1">
    <source>
        <dbReference type="EMBL" id="STC76765.1"/>
    </source>
</evidence>
<sequence>MSNNTETTTPEVLNFADIEGSNLLRPFATVYAADQARLIGRLTTLGFDIDGDEDTDLQSLDMESVADFIDYVTDNFAVNADKFREFTAGYGGLNKALSLTLSYAAELGKEQS</sequence>
<accession>A0A376CXH4</accession>
<evidence type="ECO:0000313" key="2">
    <source>
        <dbReference type="Proteomes" id="UP000254287"/>
    </source>
</evidence>